<feature type="region of interest" description="Disordered" evidence="1">
    <location>
        <begin position="1055"/>
        <end position="1078"/>
    </location>
</feature>
<organism evidence="2 3">
    <name type="scientific">Dryococelus australis</name>
    <dbReference type="NCBI Taxonomy" id="614101"/>
    <lineage>
        <taxon>Eukaryota</taxon>
        <taxon>Metazoa</taxon>
        <taxon>Ecdysozoa</taxon>
        <taxon>Arthropoda</taxon>
        <taxon>Hexapoda</taxon>
        <taxon>Insecta</taxon>
        <taxon>Pterygota</taxon>
        <taxon>Neoptera</taxon>
        <taxon>Polyneoptera</taxon>
        <taxon>Phasmatodea</taxon>
        <taxon>Verophasmatodea</taxon>
        <taxon>Anareolatae</taxon>
        <taxon>Phasmatidae</taxon>
        <taxon>Eurycanthinae</taxon>
        <taxon>Dryococelus</taxon>
    </lineage>
</organism>
<accession>A0ABQ9HYP7</accession>
<dbReference type="Proteomes" id="UP001159363">
    <property type="component" value="Chromosome 3"/>
</dbReference>
<comment type="caution">
    <text evidence="2">The sequence shown here is derived from an EMBL/GenBank/DDBJ whole genome shotgun (WGS) entry which is preliminary data.</text>
</comment>
<name>A0ABQ9HYP7_9NEOP</name>
<proteinExistence type="predicted"/>
<evidence type="ECO:0000313" key="3">
    <source>
        <dbReference type="Proteomes" id="UP001159363"/>
    </source>
</evidence>
<dbReference type="EMBL" id="JARBHB010000003">
    <property type="protein sequence ID" value="KAJ8889194.1"/>
    <property type="molecule type" value="Genomic_DNA"/>
</dbReference>
<protein>
    <submittedName>
        <fullName evidence="2">Uncharacterized protein</fullName>
    </submittedName>
</protein>
<gene>
    <name evidence="2" type="ORF">PR048_008691</name>
</gene>
<sequence>MSAEAVVQVRLRQSAQQAPGVSISAGVTQLGFVKVKSRNNTKLMFSRHVSCHESPQVVDLFLSVATREDSTANRSAAEKRSRSKRHVKTLHFEREATAIGTRIRVRKRTVSVIHPFQIKGARRDSGAGTTCRSQHVVQNRLDAKTVPFGGGKDVAVAHAGPPRLCWEQRPLHARLFVYSLTGSAQRDCSTASSNSGVRRLFGAPQSFLSVVKIPCSRSHCAIVAKRVCDGVAHQKCRWRMPWGSGGVVVRRLLASHVSEPGSNPLFSLIGGFSRGPPVSPALTRRRCSILISFYTHQLSSPPISLHLLTHSRMPCVSAYHQPEAPVNLPQSGVKFTNMVLENPIHGWEITVRRVHLFSLVSTAKWEDGLKKTGFNTLITIDDVTLSSPKSRLVFVVLRSRPPRLQCEEDEGNLVLPAGADVITTGCVRHSPRGRPEVWSYAPASLWSYTYEHQVLFPPEANMEHLRELAVTFWRNKIPEASKTAVSKDSDVPVGDVGAGDKEAGNASNDALGISAEMFDCYIEDFVGVTAEEVDGTDKTLANSLEEEIDGRPSLTEKCLAAGRLFLSSILAERQPSRGKDARHLDTLAKGDVEKELWLVLFGCGTMPSRIYRSDFRAKLFRVPDIGFKWAISYRVNEVMAAVIDTLKNPPRTNFGQLGPMTRCIVLLEYPTVAGVRKIHGQECNVGCKFDNARHSAGSRFTFGSASDVSRTGLIAAPADSARVHTLQSNLCCCSVAPCQNSAPRTVRYVREGVASGSWMFILPYCVLRQSCGYYCGTLLATLDRERYADMTRRIWENSMNHIKGELTKCTDHNVFEANSARFLAGFVPAIFVGGNSAGRCCWSVGFLGDTRFPRLCIPALLHTHLVSLSPSLKTSMLRAAQISSFTHSLISLAFLEAAEEIVELELKQGFRKVGSDHKWTIEVISSCILLSPRTSRDHTVEVGGPVKGPAKQAPRPLCVSSRRQRAAISAAVTYSKHIRLLLPTTHIIRLTASSGVTWRGRKAICVVSGLARREKVYTFVCCMSKVPGIGDHPFLALTFPSRVLLRMRIPPPSPYQTSPFPHADATSPPPPHKGHRAASGACRAADNTAVTVTRRALNKACAIHHHTSAAVPPALLESSTISHASRQVGEPCRWSAVTWSLEPALPNSKFSAQLAVNTGSPSTFQTLVTLSMQQLCREVFPPNSDLPSSFEDLMLTSLNEELEEEHGDRVIAYQLTRPHQGTTIHWKETCDGDVHNFIFEQEYPEKITCYSSKKLCPVTSKQKLTFLAKLVDFVPAESSFPALICLPRYVTVFPLWRVRHVVWTSARAQGHPRPGASAVCSRLPELWFRPRLNWVFLHQLIASVLHFIGYQARVPPPHDVVYGATLDSVQHILCYEQKASMAPYIEFNIEKCYQFAKVTDIDKCFCSRAVSECSQFTQCALNPLIPVCILRELPPAKDALCICTA</sequence>
<evidence type="ECO:0000313" key="2">
    <source>
        <dbReference type="EMBL" id="KAJ8889194.1"/>
    </source>
</evidence>
<keyword evidence="3" id="KW-1185">Reference proteome</keyword>
<reference evidence="2 3" key="1">
    <citation type="submission" date="2023-02" db="EMBL/GenBank/DDBJ databases">
        <title>LHISI_Scaffold_Assembly.</title>
        <authorList>
            <person name="Stuart O.P."/>
            <person name="Cleave R."/>
            <person name="Magrath M.J.L."/>
            <person name="Mikheyev A.S."/>
        </authorList>
    </citation>
    <scope>NUCLEOTIDE SEQUENCE [LARGE SCALE GENOMIC DNA]</scope>
    <source>
        <strain evidence="2">Daus_M_001</strain>
        <tissue evidence="2">Leg muscle</tissue>
    </source>
</reference>
<evidence type="ECO:0000256" key="1">
    <source>
        <dbReference type="SAM" id="MobiDB-lite"/>
    </source>
</evidence>